<accession>A0AA88P9K8</accession>
<dbReference type="AlphaFoldDB" id="A0AA88P9K8"/>
<organism evidence="1 2">
    <name type="scientific">Cirrhinus molitorella</name>
    <name type="common">mud carp</name>
    <dbReference type="NCBI Taxonomy" id="172907"/>
    <lineage>
        <taxon>Eukaryota</taxon>
        <taxon>Metazoa</taxon>
        <taxon>Chordata</taxon>
        <taxon>Craniata</taxon>
        <taxon>Vertebrata</taxon>
        <taxon>Euteleostomi</taxon>
        <taxon>Actinopterygii</taxon>
        <taxon>Neopterygii</taxon>
        <taxon>Teleostei</taxon>
        <taxon>Ostariophysi</taxon>
        <taxon>Cypriniformes</taxon>
        <taxon>Cyprinidae</taxon>
        <taxon>Labeoninae</taxon>
        <taxon>Labeonini</taxon>
        <taxon>Cirrhinus</taxon>
    </lineage>
</organism>
<evidence type="ECO:0000313" key="1">
    <source>
        <dbReference type="EMBL" id="KAK2874881.1"/>
    </source>
</evidence>
<keyword evidence="2" id="KW-1185">Reference proteome</keyword>
<reference evidence="1" key="1">
    <citation type="submission" date="2023-08" db="EMBL/GenBank/DDBJ databases">
        <title>Chromosome-level Genome Assembly of mud carp (Cirrhinus molitorella).</title>
        <authorList>
            <person name="Liu H."/>
        </authorList>
    </citation>
    <scope>NUCLEOTIDE SEQUENCE</scope>
    <source>
        <strain evidence="1">Prfri</strain>
        <tissue evidence="1">Muscle</tissue>
    </source>
</reference>
<proteinExistence type="predicted"/>
<evidence type="ECO:0000313" key="2">
    <source>
        <dbReference type="Proteomes" id="UP001187343"/>
    </source>
</evidence>
<protein>
    <submittedName>
        <fullName evidence="1">Uncharacterized protein</fullName>
    </submittedName>
</protein>
<dbReference type="Proteomes" id="UP001187343">
    <property type="component" value="Unassembled WGS sequence"/>
</dbReference>
<gene>
    <name evidence="1" type="ORF">Q8A67_022034</name>
</gene>
<comment type="caution">
    <text evidence="1">The sequence shown here is derived from an EMBL/GenBank/DDBJ whole genome shotgun (WGS) entry which is preliminary data.</text>
</comment>
<name>A0AA88P9K8_9TELE</name>
<dbReference type="EMBL" id="JAUYZG010000021">
    <property type="protein sequence ID" value="KAK2874881.1"/>
    <property type="molecule type" value="Genomic_DNA"/>
</dbReference>
<sequence length="115" mass="12700">MLRDRGTTGPFGWLVSATQRVIESLSGGFLRVQSHWVQSGSSTEAHGKIPPEKFAICGDPEIARLCLSSPLPASAVFTAFAEGEKRKRSGRDNRSRTMRLRFEMMSGPGRFSRSQ</sequence>